<feature type="compositionally biased region" description="Basic and acidic residues" evidence="7">
    <location>
        <begin position="971"/>
        <end position="982"/>
    </location>
</feature>
<dbReference type="InterPro" id="IPR000253">
    <property type="entry name" value="FHA_dom"/>
</dbReference>
<dbReference type="PANTHER" id="PTHR47117">
    <property type="entry name" value="STAR-RELATED LIPID TRANSFER PROTEIN 9"/>
    <property type="match status" value="1"/>
</dbReference>
<keyword evidence="10" id="KW-1185">Reference proteome</keyword>
<dbReference type="InterPro" id="IPR001752">
    <property type="entry name" value="Kinesin_motor_dom"/>
</dbReference>
<dbReference type="Pfam" id="PF00225">
    <property type="entry name" value="Kinesin"/>
    <property type="match status" value="1"/>
</dbReference>
<sequence>MFHSFEWFYFIMSSVRVAVRVRPLNKREQQLSSKKTVHIRGNTISIQKSSPVRGEKVKDREKTFSFDFAFDSMDTESSTFASQQKIFQELGCGVLKAAFEGFNACMFAYGQTGSGKSHTMMGLKDDKGLIPRICEGLFMEMSERSKTDAVSFHTEVSYLEIYNERVQDLLKKKPSPTTAVGLKVREHPQNGPYVENLSKHVVHSHGDVEGLILLGDANRTVASTGMNDVSSRSHAIFTITFTQAWFDADFPRELISRIHLVDLAGSERADSTHSTGIRLKEGANINKSLVTLGSVISALADQSLSEKATKRRKIFIPYRDSVLTWLLKDSLGGNSITTMIAAISPAEVNYEETLSTLRYASRAKSIVNTPTVNEDGSVKVIRELQAEVERLQTLLAEATQDAHQGSCVLVEENLHQKEAKVVALKKKWAGRWNDTILQEETVALRKERSGVVLDCQLPHLIGMDEDLLRTGVILYRLKEGRTSIGSNDASSSLDIVLHGAGVLDEHCVIENRAGTVTLVPEEGAFCSINGCVATAPSLLTQGSVVQLGRGTLLRYYNPTEASQQTPNQQSTAASSASLTDSSRPAENLSKTMLLNSSRMGLWTPFPPPAHPPICLTSTPEKELCSTAIPGRDPVPSIAFELDGDTLQDGTSTRDAQEQQGDWCHKSGPGLRSERPQRTAQSGAGAARFNGDEVWSGNASLLQTSVLGPGDGCGRKPGGDANEIQGPVTDLFKGRPGSGGSSLGSESHLQGRGGSICRSNLQQASPPLDRKPLSSQVARCPPRDTSFQDRFSCEEMDECGGLEEIPAVCVTETAAATVQPSRLGALFSSVSSIVQDAKHLLFTSPTAGEQAREVRLLTFGTRWSSQVVSVVRESHVLSMVKDSHILMVGGRFAASLFADSPIFSVLKELPVVQHIQLAMASHLQPMEAAQADIGFENSQVQYATISLAESAGDVQRIPKDGWEKGPQTPQRQEGEKYGNRGDKMGFMSSRQVSRTETRCQTNAGDQPLKKSKMVHVETQTLIKFPDPLLSLETLPLQKLIGVLRTTISVSELSPQEVVGLYWLTVAKCSQPEPQPALLVLTETNLYALIADSIRLVLFHQLSLFQLKDVHVGLAGQSVRLMGDTEESVLAVYTHNQKITKQLCRSILDIVFPGESGVSQHPLLIEDLMKISLDRSVFVPDLLLDSGLKICCQFQKSLADLLYVLHCNVDQNTVTLGEMWLLMYTSVGVHVGSGGHGEHVAQFFLTDTHLGLMRADAVFHPPPQPVTTRARCPQFHDLTVSKLSDVRCMLVHDEDKRGAVRLDVILANVGGRGHPESVEKTATPSEHALNSSPRAEVWKLTFSCSSEAARLINHLSNV</sequence>
<evidence type="ECO:0000256" key="3">
    <source>
        <dbReference type="ARBA" id="ARBA00023054"/>
    </source>
</evidence>
<evidence type="ECO:0000256" key="4">
    <source>
        <dbReference type="ARBA" id="ARBA00023175"/>
    </source>
</evidence>
<dbReference type="GeneTree" id="ENSGT00940000162838"/>
<evidence type="ECO:0000256" key="6">
    <source>
        <dbReference type="SAM" id="Coils"/>
    </source>
</evidence>
<evidence type="ECO:0000313" key="10">
    <source>
        <dbReference type="Proteomes" id="UP000001038"/>
    </source>
</evidence>
<name>H2M986_ORYLA</name>
<dbReference type="GO" id="GO:0008574">
    <property type="term" value="F:plus-end-directed microtubule motor activity"/>
    <property type="evidence" value="ECO:0000318"/>
    <property type="project" value="GO_Central"/>
</dbReference>
<feature type="compositionally biased region" description="Low complexity" evidence="7">
    <location>
        <begin position="561"/>
        <end position="582"/>
    </location>
</feature>
<dbReference type="GO" id="GO:0047496">
    <property type="term" value="P:vesicle transport along microtubule"/>
    <property type="evidence" value="ECO:0000318"/>
    <property type="project" value="GO_Central"/>
</dbReference>
<dbReference type="Gene3D" id="2.60.200.20">
    <property type="match status" value="1"/>
</dbReference>
<dbReference type="GO" id="GO:0008017">
    <property type="term" value="F:microtubule binding"/>
    <property type="evidence" value="ECO:0000318"/>
    <property type="project" value="GO_Central"/>
</dbReference>
<keyword evidence="2 5" id="KW-0067">ATP-binding</keyword>
<dbReference type="GO" id="GO:0005871">
    <property type="term" value="C:kinesin complex"/>
    <property type="evidence" value="ECO:0000318"/>
    <property type="project" value="GO_Central"/>
</dbReference>
<gene>
    <name evidence="9" type="primary">kif16bb</name>
</gene>
<dbReference type="HOGENOM" id="CLU_469764_0_0_1"/>
<organism evidence="9 10">
    <name type="scientific">Oryzias latipes</name>
    <name type="common">Japanese rice fish</name>
    <name type="synonym">Japanese killifish</name>
    <dbReference type="NCBI Taxonomy" id="8090"/>
    <lineage>
        <taxon>Eukaryota</taxon>
        <taxon>Metazoa</taxon>
        <taxon>Chordata</taxon>
        <taxon>Craniata</taxon>
        <taxon>Vertebrata</taxon>
        <taxon>Euteleostomi</taxon>
        <taxon>Actinopterygii</taxon>
        <taxon>Neopterygii</taxon>
        <taxon>Teleostei</taxon>
        <taxon>Neoteleostei</taxon>
        <taxon>Acanthomorphata</taxon>
        <taxon>Ovalentaria</taxon>
        <taxon>Atherinomorphae</taxon>
        <taxon>Beloniformes</taxon>
        <taxon>Adrianichthyidae</taxon>
        <taxon>Oryziinae</taxon>
        <taxon>Oryzias</taxon>
    </lineage>
</organism>
<keyword evidence="4 5" id="KW-0505">Motor protein</keyword>
<comment type="similarity">
    <text evidence="5">Belongs to the TRAFAC class myosin-kinesin ATPase superfamily. Kinesin family.</text>
</comment>
<feature type="domain" description="Kinesin motor" evidence="8">
    <location>
        <begin position="14"/>
        <end position="366"/>
    </location>
</feature>
<dbReference type="InParanoid" id="H2M986"/>
<keyword evidence="1 5" id="KW-0547">Nucleotide-binding</keyword>
<dbReference type="GO" id="GO:0016887">
    <property type="term" value="F:ATP hydrolysis activity"/>
    <property type="evidence" value="ECO:0000318"/>
    <property type="project" value="GO_Central"/>
</dbReference>
<evidence type="ECO:0000256" key="5">
    <source>
        <dbReference type="PROSITE-ProRule" id="PRU00283"/>
    </source>
</evidence>
<dbReference type="Pfam" id="PF00498">
    <property type="entry name" value="FHA"/>
    <property type="match status" value="1"/>
</dbReference>
<dbReference type="PROSITE" id="PS50067">
    <property type="entry name" value="KINESIN_MOTOR_2"/>
    <property type="match status" value="1"/>
</dbReference>
<dbReference type="SMART" id="SM00129">
    <property type="entry name" value="KISc"/>
    <property type="match status" value="1"/>
</dbReference>
<dbReference type="STRING" id="8090.ENSORLP00000015068"/>
<feature type="coiled-coil region" evidence="6">
    <location>
        <begin position="381"/>
        <end position="427"/>
    </location>
</feature>
<dbReference type="InterPro" id="IPR008984">
    <property type="entry name" value="SMAD_FHA_dom_sf"/>
</dbReference>
<reference evidence="9" key="3">
    <citation type="submission" date="2025-09" db="UniProtKB">
        <authorList>
            <consortium name="Ensembl"/>
        </authorList>
    </citation>
    <scope>IDENTIFICATION</scope>
    <source>
        <strain evidence="9">Hd-rR</strain>
    </source>
</reference>
<dbReference type="SUPFAM" id="SSF49879">
    <property type="entry name" value="SMAD/FHA domain"/>
    <property type="match status" value="1"/>
</dbReference>
<evidence type="ECO:0000256" key="2">
    <source>
        <dbReference type="ARBA" id="ARBA00022840"/>
    </source>
</evidence>
<dbReference type="GeneID" id="101165914"/>
<dbReference type="eggNOG" id="KOG0245">
    <property type="taxonomic scope" value="Eukaryota"/>
</dbReference>
<evidence type="ECO:0000256" key="1">
    <source>
        <dbReference type="ARBA" id="ARBA00022741"/>
    </source>
</evidence>
<feature type="binding site" evidence="5">
    <location>
        <begin position="110"/>
        <end position="117"/>
    </location>
    <ligand>
        <name>ATP</name>
        <dbReference type="ChEBI" id="CHEBI:30616"/>
    </ligand>
</feature>
<dbReference type="SUPFAM" id="SSF52540">
    <property type="entry name" value="P-loop containing nucleoside triphosphate hydrolases"/>
    <property type="match status" value="1"/>
</dbReference>
<dbReference type="InterPro" id="IPR036961">
    <property type="entry name" value="Kinesin_motor_dom_sf"/>
</dbReference>
<dbReference type="InterPro" id="IPR027417">
    <property type="entry name" value="P-loop_NTPase"/>
</dbReference>
<dbReference type="CDD" id="cd01365">
    <property type="entry name" value="KISc_KIF1A_KIF1B"/>
    <property type="match status" value="1"/>
</dbReference>
<dbReference type="Gene3D" id="3.40.850.10">
    <property type="entry name" value="Kinesin motor domain"/>
    <property type="match status" value="1"/>
</dbReference>
<dbReference type="CTD" id="567045"/>
<dbReference type="CDD" id="cd22708">
    <property type="entry name" value="FHA_KIF16"/>
    <property type="match status" value="1"/>
</dbReference>
<dbReference type="GO" id="GO:0005874">
    <property type="term" value="C:microtubule"/>
    <property type="evidence" value="ECO:0000318"/>
    <property type="project" value="GO_Central"/>
</dbReference>
<dbReference type="FunFam" id="2.60.200.20:FF:000042">
    <property type="entry name" value="Kinesin-like protein Klp98A"/>
    <property type="match status" value="1"/>
</dbReference>
<evidence type="ECO:0000313" key="9">
    <source>
        <dbReference type="Ensembl" id="ENSORLP00000015068.2"/>
    </source>
</evidence>
<dbReference type="FunFam" id="3.40.850.10:FF:000021">
    <property type="entry name" value="kinesin-like protein KIF16B isoform X1"/>
    <property type="match status" value="1"/>
</dbReference>
<dbReference type="Proteomes" id="UP000001038">
    <property type="component" value="Chromosome 15"/>
</dbReference>
<feature type="region of interest" description="Disordered" evidence="7">
    <location>
        <begin position="641"/>
        <end position="685"/>
    </location>
</feature>
<protein>
    <recommendedName>
        <fullName evidence="8">Kinesin motor domain-containing protein</fullName>
    </recommendedName>
</protein>
<feature type="region of interest" description="Disordered" evidence="7">
    <location>
        <begin position="559"/>
        <end position="585"/>
    </location>
</feature>
<reference evidence="9" key="2">
    <citation type="submission" date="2025-08" db="UniProtKB">
        <authorList>
            <consortium name="Ensembl"/>
        </authorList>
    </citation>
    <scope>IDENTIFICATION</scope>
    <source>
        <strain evidence="9">Hd-rR</strain>
    </source>
</reference>
<reference evidence="9 10" key="1">
    <citation type="journal article" date="2007" name="Nature">
        <title>The medaka draft genome and insights into vertebrate genome evolution.</title>
        <authorList>
            <person name="Kasahara M."/>
            <person name="Naruse K."/>
            <person name="Sasaki S."/>
            <person name="Nakatani Y."/>
            <person name="Qu W."/>
            <person name="Ahsan B."/>
            <person name="Yamada T."/>
            <person name="Nagayasu Y."/>
            <person name="Doi K."/>
            <person name="Kasai Y."/>
            <person name="Jindo T."/>
            <person name="Kobayashi D."/>
            <person name="Shimada A."/>
            <person name="Toyoda A."/>
            <person name="Kuroki Y."/>
            <person name="Fujiyama A."/>
            <person name="Sasaki T."/>
            <person name="Shimizu A."/>
            <person name="Asakawa S."/>
            <person name="Shimizu N."/>
            <person name="Hashimoto S."/>
            <person name="Yang J."/>
            <person name="Lee Y."/>
            <person name="Matsushima K."/>
            <person name="Sugano S."/>
            <person name="Sakaizumi M."/>
            <person name="Narita T."/>
            <person name="Ohishi K."/>
            <person name="Haga S."/>
            <person name="Ohta F."/>
            <person name="Nomoto H."/>
            <person name="Nogata K."/>
            <person name="Morishita T."/>
            <person name="Endo T."/>
            <person name="Shin-I T."/>
            <person name="Takeda H."/>
            <person name="Morishita S."/>
            <person name="Kohara Y."/>
        </authorList>
    </citation>
    <scope>NUCLEOTIDE SEQUENCE [LARGE SCALE GENOMIC DNA]</scope>
    <source>
        <strain evidence="9 10">Hd-rR</strain>
    </source>
</reference>
<dbReference type="Ensembl" id="ENSORLT00000015069.2">
    <property type="protein sequence ID" value="ENSORLP00000015068.2"/>
    <property type="gene ID" value="ENSORLG00000012033.2"/>
</dbReference>
<evidence type="ECO:0000259" key="8">
    <source>
        <dbReference type="PROSITE" id="PS50067"/>
    </source>
</evidence>
<dbReference type="PROSITE" id="PS00411">
    <property type="entry name" value="KINESIN_MOTOR_1"/>
    <property type="match status" value="1"/>
</dbReference>
<dbReference type="GO" id="GO:0005737">
    <property type="term" value="C:cytoplasm"/>
    <property type="evidence" value="ECO:0000318"/>
    <property type="project" value="GO_Central"/>
</dbReference>
<proteinExistence type="inferred from homology"/>
<feature type="region of interest" description="Disordered" evidence="7">
    <location>
        <begin position="956"/>
        <end position="984"/>
    </location>
</feature>
<dbReference type="OrthoDB" id="3176171at2759"/>
<dbReference type="GO" id="GO:0005524">
    <property type="term" value="F:ATP binding"/>
    <property type="evidence" value="ECO:0007669"/>
    <property type="project" value="UniProtKB-UniRule"/>
</dbReference>
<accession>H2M986</accession>
<dbReference type="Bgee" id="ENSORLG00000012033">
    <property type="expression patterns" value="Expressed in animal zygote and 5 other cell types or tissues"/>
</dbReference>
<dbReference type="PANTHER" id="PTHR47117:SF6">
    <property type="entry name" value="KINESIN-LIKE PROTEIN KIF16B"/>
    <property type="match status" value="1"/>
</dbReference>
<feature type="region of interest" description="Disordered" evidence="7">
    <location>
        <begin position="707"/>
        <end position="780"/>
    </location>
</feature>
<evidence type="ECO:0000256" key="7">
    <source>
        <dbReference type="SAM" id="MobiDB-lite"/>
    </source>
</evidence>
<feature type="compositionally biased region" description="Polar residues" evidence="7">
    <location>
        <begin position="647"/>
        <end position="659"/>
    </location>
</feature>
<keyword evidence="3 6" id="KW-0175">Coiled coil</keyword>
<dbReference type="KEGG" id="ola:101165914"/>
<dbReference type="InterPro" id="IPR019821">
    <property type="entry name" value="Kinesin_motor_CS"/>
</dbReference>
<dbReference type="PRINTS" id="PR00380">
    <property type="entry name" value="KINESINHEAVY"/>
</dbReference>